<sequence>MRTAIEEMSLRHHGFNPYGHGHDVKTPLVNNGAVFCCPVVARSMGRLFHQTMLT</sequence>
<protein>
    <submittedName>
        <fullName evidence="1">Uncharacterized protein</fullName>
    </submittedName>
</protein>
<proteinExistence type="predicted"/>
<evidence type="ECO:0000313" key="1">
    <source>
        <dbReference type="EMBL" id="KAK0056423.1"/>
    </source>
</evidence>
<name>A0AAD8BLU3_BIOPF</name>
<feature type="non-terminal residue" evidence="1">
    <location>
        <position position="54"/>
    </location>
</feature>
<organism evidence="1 2">
    <name type="scientific">Biomphalaria pfeifferi</name>
    <name type="common">Bloodfluke planorb</name>
    <name type="synonym">Freshwater snail</name>
    <dbReference type="NCBI Taxonomy" id="112525"/>
    <lineage>
        <taxon>Eukaryota</taxon>
        <taxon>Metazoa</taxon>
        <taxon>Spiralia</taxon>
        <taxon>Lophotrochozoa</taxon>
        <taxon>Mollusca</taxon>
        <taxon>Gastropoda</taxon>
        <taxon>Heterobranchia</taxon>
        <taxon>Euthyneura</taxon>
        <taxon>Panpulmonata</taxon>
        <taxon>Hygrophila</taxon>
        <taxon>Lymnaeoidea</taxon>
        <taxon>Planorbidae</taxon>
        <taxon>Biomphalaria</taxon>
    </lineage>
</organism>
<comment type="caution">
    <text evidence="1">The sequence shown here is derived from an EMBL/GenBank/DDBJ whole genome shotgun (WGS) entry which is preliminary data.</text>
</comment>
<keyword evidence="2" id="KW-1185">Reference proteome</keyword>
<evidence type="ECO:0000313" key="2">
    <source>
        <dbReference type="Proteomes" id="UP001233172"/>
    </source>
</evidence>
<reference evidence="1" key="1">
    <citation type="journal article" date="2023" name="PLoS Negl. Trop. Dis.">
        <title>A genome sequence for Biomphalaria pfeifferi, the major vector snail for the human-infecting parasite Schistosoma mansoni.</title>
        <authorList>
            <person name="Bu L."/>
            <person name="Lu L."/>
            <person name="Laidemitt M.R."/>
            <person name="Zhang S.M."/>
            <person name="Mutuku M."/>
            <person name="Mkoji G."/>
            <person name="Steinauer M."/>
            <person name="Loker E.S."/>
        </authorList>
    </citation>
    <scope>NUCLEOTIDE SEQUENCE</scope>
    <source>
        <strain evidence="1">KasaAsao</strain>
    </source>
</reference>
<dbReference type="AlphaFoldDB" id="A0AAD8BLU3"/>
<gene>
    <name evidence="1" type="ORF">Bpfe_014203</name>
</gene>
<dbReference type="Proteomes" id="UP001233172">
    <property type="component" value="Unassembled WGS sequence"/>
</dbReference>
<reference evidence="1" key="2">
    <citation type="submission" date="2023-04" db="EMBL/GenBank/DDBJ databases">
        <authorList>
            <person name="Bu L."/>
            <person name="Lu L."/>
            <person name="Laidemitt M.R."/>
            <person name="Zhang S.M."/>
            <person name="Mutuku M."/>
            <person name="Mkoji G."/>
            <person name="Steinauer M."/>
            <person name="Loker E.S."/>
        </authorList>
    </citation>
    <scope>NUCLEOTIDE SEQUENCE</scope>
    <source>
        <strain evidence="1">KasaAsao</strain>
        <tissue evidence="1">Whole Snail</tissue>
    </source>
</reference>
<accession>A0AAD8BLU3</accession>
<dbReference type="EMBL" id="JASAOG010000062">
    <property type="protein sequence ID" value="KAK0056423.1"/>
    <property type="molecule type" value="Genomic_DNA"/>
</dbReference>